<evidence type="ECO:0000256" key="1">
    <source>
        <dbReference type="SAM" id="MobiDB-lite"/>
    </source>
</evidence>
<reference evidence="2 3" key="1">
    <citation type="submission" date="2018-05" db="EMBL/GenBank/DDBJ databases">
        <title>Complete Genome Sequence of Methylobacterium sp. 17Sr1-28.</title>
        <authorList>
            <person name="Srinivasan S."/>
        </authorList>
    </citation>
    <scope>NUCLEOTIDE SEQUENCE [LARGE SCALE GENOMIC DNA]</scope>
    <source>
        <strain evidence="2 3">17Sr1-28</strain>
    </source>
</reference>
<proteinExistence type="predicted"/>
<evidence type="ECO:0000313" key="3">
    <source>
        <dbReference type="Proteomes" id="UP000245444"/>
    </source>
</evidence>
<dbReference type="AlphaFoldDB" id="A0A2U8WP78"/>
<dbReference type="KEGG" id="mtea:DK419_12940"/>
<feature type="region of interest" description="Disordered" evidence="1">
    <location>
        <begin position="321"/>
        <end position="346"/>
    </location>
</feature>
<organism evidence="2 3">
    <name type="scientific">Methylobacterium terrae</name>
    <dbReference type="NCBI Taxonomy" id="2202827"/>
    <lineage>
        <taxon>Bacteria</taxon>
        <taxon>Pseudomonadati</taxon>
        <taxon>Pseudomonadota</taxon>
        <taxon>Alphaproteobacteria</taxon>
        <taxon>Hyphomicrobiales</taxon>
        <taxon>Methylobacteriaceae</taxon>
        <taxon>Methylobacterium</taxon>
    </lineage>
</organism>
<accession>A0A2U8WP78</accession>
<keyword evidence="3" id="KW-1185">Reference proteome</keyword>
<dbReference type="Proteomes" id="UP000245444">
    <property type="component" value="Chromosome"/>
</dbReference>
<evidence type="ECO:0000313" key="2">
    <source>
        <dbReference type="EMBL" id="AWN47106.1"/>
    </source>
</evidence>
<dbReference type="RefSeq" id="WP_109959437.1">
    <property type="nucleotide sequence ID" value="NZ_CP029553.1"/>
</dbReference>
<name>A0A2U8WP78_9HYPH</name>
<protein>
    <submittedName>
        <fullName evidence="2">Uncharacterized protein</fullName>
    </submittedName>
</protein>
<feature type="compositionally biased region" description="Basic and acidic residues" evidence="1">
    <location>
        <begin position="327"/>
        <end position="338"/>
    </location>
</feature>
<dbReference type="EMBL" id="CP029553">
    <property type="protein sequence ID" value="AWN47106.1"/>
    <property type="molecule type" value="Genomic_DNA"/>
</dbReference>
<gene>
    <name evidence="2" type="ORF">DK419_12940</name>
</gene>
<sequence>MSLLVRLDDQWPHAMQHPRWWSSLTEDSWMVGSPDELAATAGPGVMLVWAGGRWCPIGPGDSFAHVYRIAPPLTSEQVAILWRDAHERVAMCLRAGHPEGIPGGPLAQIGGWSVGSRAPYGDPDQSVAPPQDAEYDRLAIGHVQRDRQGWAWMGDFAMHHYWWRIMGRVVIKVWVKDDGQARRRLKQRFRKVRPDGRGAWDLRQTVTHAMMAEWVAREAAEAAALARRTAIERQRFEDAAAFSGLPDMVSASSRDPDIWVIVGGPPVTETHKAAVRRIGTLLRPLGACWTGSHFSLPRTVRVLDGLLRIDRELQAVAGRGRYVPPRRPGEPARTDSDYLRSWGGQP</sequence>